<name>A0ABZ0SFW1_9GAMM</name>
<evidence type="ECO:0000313" key="3">
    <source>
        <dbReference type="Proteomes" id="UP001432180"/>
    </source>
</evidence>
<reference evidence="2 3" key="1">
    <citation type="journal article" date="2023" name="Microorganisms">
        <title>Thiorhodovibrio frisius and Trv. litoralis spp. nov., Two Novel Members from a Clade of Fastidious Purple Sulfur Bacteria That Exhibit Unique Red-Shifted Light-Harvesting Capabilities.</title>
        <authorList>
            <person name="Methner A."/>
            <person name="Kuzyk S.B."/>
            <person name="Petersen J."/>
            <person name="Bauer S."/>
            <person name="Brinkmann H."/>
            <person name="Sichau K."/>
            <person name="Wanner G."/>
            <person name="Wolf J."/>
            <person name="Neumann-Schaal M."/>
            <person name="Henke P."/>
            <person name="Tank M."/>
            <person name="Sproer C."/>
            <person name="Bunk B."/>
            <person name="Overmann J."/>
        </authorList>
    </citation>
    <scope>NUCLEOTIDE SEQUENCE [LARGE SCALE GENOMIC DNA]</scope>
    <source>
        <strain evidence="2 3">DSM 6702</strain>
    </source>
</reference>
<evidence type="ECO:0000256" key="1">
    <source>
        <dbReference type="SAM" id="MobiDB-lite"/>
    </source>
</evidence>
<proteinExistence type="predicted"/>
<organism evidence="2 3">
    <name type="scientific">Thiorhodovibrio winogradskyi</name>
    <dbReference type="NCBI Taxonomy" id="77007"/>
    <lineage>
        <taxon>Bacteria</taxon>
        <taxon>Pseudomonadati</taxon>
        <taxon>Pseudomonadota</taxon>
        <taxon>Gammaproteobacteria</taxon>
        <taxon>Chromatiales</taxon>
        <taxon>Chromatiaceae</taxon>
        <taxon>Thiorhodovibrio</taxon>
    </lineage>
</organism>
<dbReference type="Proteomes" id="UP001432180">
    <property type="component" value="Chromosome"/>
</dbReference>
<accession>A0ABZ0SFW1</accession>
<gene>
    <name evidence="2" type="ORF">Thiowin_04121</name>
</gene>
<sequence length="68" mass="7626">MKSSVKTGHVDHARSIKPLPRENEESRELEAISRTVHRLQSDPQALQLAMQKAGILTQSGQLAEDYRS</sequence>
<dbReference type="EMBL" id="CP121472">
    <property type="protein sequence ID" value="WPL19017.1"/>
    <property type="molecule type" value="Genomic_DNA"/>
</dbReference>
<keyword evidence="3" id="KW-1185">Reference proteome</keyword>
<feature type="compositionally biased region" description="Basic and acidic residues" evidence="1">
    <location>
        <begin position="8"/>
        <end position="30"/>
    </location>
</feature>
<evidence type="ECO:0000313" key="2">
    <source>
        <dbReference type="EMBL" id="WPL19017.1"/>
    </source>
</evidence>
<feature type="region of interest" description="Disordered" evidence="1">
    <location>
        <begin position="1"/>
        <end position="30"/>
    </location>
</feature>
<protein>
    <submittedName>
        <fullName evidence="2">Uncharacterized protein</fullName>
    </submittedName>
</protein>